<sequence>MSEESLTSSEYVSQQLANPGTLNRTERWWPPQQKALEDRGYMLRPRYHADWTPSWKGTKKEHTNFEDGQFAVYTDTVLDATRMSDQALVVLKRVVPPLGEDELAIIQHLSTEPLLSDSRNRCVRLLDVVELPNGEKFMVLPLLHPWRTPKFQTFGEVIAFFDQILEAVHFLHDHNIAHRDCTNNNIMYDPAPMYPIPAHPFKLTRRRDWKARVSHYTRTQKPPKYYLIDFDLARRYDPEDGTPLELPLMGGDKSAPEHRNMDKACDPFATDVYYVGNLMRERFVQKYHGFKFLKPLLADMCCEDPSKRPEIGEAVARFKGLRQGISAWKLRSRIVSRKEFAVVGLFCAAGHVYRTARDIATRKVAIPDP</sequence>
<reference evidence="1" key="1">
    <citation type="submission" date="2021-02" db="EMBL/GenBank/DDBJ databases">
        <authorList>
            <consortium name="DOE Joint Genome Institute"/>
            <person name="Ahrendt S."/>
            <person name="Looney B.P."/>
            <person name="Miyauchi S."/>
            <person name="Morin E."/>
            <person name="Drula E."/>
            <person name="Courty P.E."/>
            <person name="Chicoki N."/>
            <person name="Fauchery L."/>
            <person name="Kohler A."/>
            <person name="Kuo A."/>
            <person name="Labutti K."/>
            <person name="Pangilinan J."/>
            <person name="Lipzen A."/>
            <person name="Riley R."/>
            <person name="Andreopoulos W."/>
            <person name="He G."/>
            <person name="Johnson J."/>
            <person name="Barry K.W."/>
            <person name="Grigoriev I.V."/>
            <person name="Nagy L."/>
            <person name="Hibbett D."/>
            <person name="Henrissat B."/>
            <person name="Matheny P.B."/>
            <person name="Labbe J."/>
            <person name="Martin F."/>
        </authorList>
    </citation>
    <scope>NUCLEOTIDE SEQUENCE</scope>
    <source>
        <strain evidence="1">FP105234-sp</strain>
    </source>
</reference>
<organism evidence="1 2">
    <name type="scientific">Auriscalpium vulgare</name>
    <dbReference type="NCBI Taxonomy" id="40419"/>
    <lineage>
        <taxon>Eukaryota</taxon>
        <taxon>Fungi</taxon>
        <taxon>Dikarya</taxon>
        <taxon>Basidiomycota</taxon>
        <taxon>Agaricomycotina</taxon>
        <taxon>Agaricomycetes</taxon>
        <taxon>Russulales</taxon>
        <taxon>Auriscalpiaceae</taxon>
        <taxon>Auriscalpium</taxon>
    </lineage>
</organism>
<dbReference type="EMBL" id="MU276127">
    <property type="protein sequence ID" value="KAI0041368.1"/>
    <property type="molecule type" value="Genomic_DNA"/>
</dbReference>
<reference evidence="1" key="2">
    <citation type="journal article" date="2022" name="New Phytol.">
        <title>Evolutionary transition to the ectomycorrhizal habit in the genomes of a hyperdiverse lineage of mushroom-forming fungi.</title>
        <authorList>
            <person name="Looney B."/>
            <person name="Miyauchi S."/>
            <person name="Morin E."/>
            <person name="Drula E."/>
            <person name="Courty P.E."/>
            <person name="Kohler A."/>
            <person name="Kuo A."/>
            <person name="LaButti K."/>
            <person name="Pangilinan J."/>
            <person name="Lipzen A."/>
            <person name="Riley R."/>
            <person name="Andreopoulos W."/>
            <person name="He G."/>
            <person name="Johnson J."/>
            <person name="Nolan M."/>
            <person name="Tritt A."/>
            <person name="Barry K.W."/>
            <person name="Grigoriev I.V."/>
            <person name="Nagy L.G."/>
            <person name="Hibbett D."/>
            <person name="Henrissat B."/>
            <person name="Matheny P.B."/>
            <person name="Labbe J."/>
            <person name="Martin F.M."/>
        </authorList>
    </citation>
    <scope>NUCLEOTIDE SEQUENCE</scope>
    <source>
        <strain evidence="1">FP105234-sp</strain>
    </source>
</reference>
<dbReference type="Proteomes" id="UP000814033">
    <property type="component" value="Unassembled WGS sequence"/>
</dbReference>
<protein>
    <submittedName>
        <fullName evidence="1">Uncharacterized protein</fullName>
    </submittedName>
</protein>
<name>A0ACB8RBD1_9AGAM</name>
<evidence type="ECO:0000313" key="1">
    <source>
        <dbReference type="EMBL" id="KAI0041368.1"/>
    </source>
</evidence>
<keyword evidence="2" id="KW-1185">Reference proteome</keyword>
<gene>
    <name evidence="1" type="ORF">FA95DRAFT_707815</name>
</gene>
<comment type="caution">
    <text evidence="1">The sequence shown here is derived from an EMBL/GenBank/DDBJ whole genome shotgun (WGS) entry which is preliminary data.</text>
</comment>
<evidence type="ECO:0000313" key="2">
    <source>
        <dbReference type="Proteomes" id="UP000814033"/>
    </source>
</evidence>
<accession>A0ACB8RBD1</accession>
<proteinExistence type="predicted"/>